<dbReference type="SUPFAM" id="SSF50486">
    <property type="entry name" value="FMT C-terminal domain-like"/>
    <property type="match status" value="1"/>
</dbReference>
<dbReference type="PANTHER" id="PTHR43388:SF1">
    <property type="entry name" value="HYDROGENASE MATURATION FACTOR HOXX"/>
    <property type="match status" value="1"/>
</dbReference>
<dbReference type="CDD" id="cd08650">
    <property type="entry name" value="FMT_core_HypX_N"/>
    <property type="match status" value="1"/>
</dbReference>
<proteinExistence type="predicted"/>
<dbReference type="SUPFAM" id="SSF52096">
    <property type="entry name" value="ClpP/crotonase"/>
    <property type="match status" value="1"/>
</dbReference>
<evidence type="ECO:0000313" key="3">
    <source>
        <dbReference type="Proteomes" id="UP001596425"/>
    </source>
</evidence>
<sequence length="568" mass="63503">MRVLLLCSAFNGLSQRIHRELALLDCEVSVQLATGEAAMERAVADFLPRLIICPYLVHRIPASIWRKTPCLVVHPGIEGDRGPSSLDWAIDSNCTEWGVTLLQANGEMDAGDIWGSVSFPLRAAGKAGHYRREVTAAAALLVKRAIASMQDPAFRPRPLLPEKAPGRLLPPMTQADRAIDWRRDATDTVIAKLRAADSAPGVCEEIAGKTVFLYGVRRETALSGDAGAFIASSNGALCRATADGAVWLLQARRKGGIKLPAARVLVPLLDKALPELEQIAEPVRDIRVERRGDVAYLYFEFPGGAMDSLQCLRLLRHYRELQASDAKVLVLMGGEDFWSNGLHLHVIEAAANPAQESWENICAIDDLVEAIVNTPRQITVAALRANAGAGGAMMALACDHVVVREGVVLSPHYRTMGLYGSEYWTYLLPRRVGQKVAASLTEKCLPLLAAEALQTGYADEVFDEDWHIFGRELEQFCEEIARSRRFERHLKAKRDLRAADEKRKPLQQYRDEELEKMRATFFDAESEYHRARRHFVYKIPAKETPAHLRRQRRKVRFWQRPVFSQPFS</sequence>
<dbReference type="Gene3D" id="3.90.226.10">
    <property type="entry name" value="2-enoyl-CoA Hydratase, Chain A, domain 1"/>
    <property type="match status" value="1"/>
</dbReference>
<dbReference type="CDD" id="cd06558">
    <property type="entry name" value="crotonase-like"/>
    <property type="match status" value="1"/>
</dbReference>
<reference evidence="3" key="1">
    <citation type="journal article" date="2019" name="Int. J. Syst. Evol. Microbiol.">
        <title>The Global Catalogue of Microorganisms (GCM) 10K type strain sequencing project: providing services to taxonomists for standard genome sequencing and annotation.</title>
        <authorList>
            <consortium name="The Broad Institute Genomics Platform"/>
            <consortium name="The Broad Institute Genome Sequencing Center for Infectious Disease"/>
            <person name="Wu L."/>
            <person name="Ma J."/>
        </authorList>
    </citation>
    <scope>NUCLEOTIDE SEQUENCE [LARGE SCALE GENOMIC DNA]</scope>
    <source>
        <strain evidence="3">CGMCC 1.13718</strain>
    </source>
</reference>
<dbReference type="InterPro" id="IPR005793">
    <property type="entry name" value="Formyl_trans_C"/>
</dbReference>
<dbReference type="PIRSF" id="PIRSF006787">
    <property type="entry name" value="Hydrgn_mat_HoxX"/>
    <property type="match status" value="1"/>
</dbReference>
<evidence type="ECO:0000313" key="2">
    <source>
        <dbReference type="EMBL" id="MFC6634304.1"/>
    </source>
</evidence>
<protein>
    <submittedName>
        <fullName evidence="2">Enoyl-CoA hydratase-related protein</fullName>
    </submittedName>
</protein>
<dbReference type="Proteomes" id="UP001596425">
    <property type="component" value="Unassembled WGS sequence"/>
</dbReference>
<dbReference type="InterPro" id="IPR047180">
    <property type="entry name" value="HoxX-like"/>
</dbReference>
<dbReference type="RefSeq" id="WP_193193102.1">
    <property type="nucleotide sequence ID" value="NZ_JACZFR010000038.1"/>
</dbReference>
<dbReference type="EMBL" id="JBHSVR010000001">
    <property type="protein sequence ID" value="MFC6634304.1"/>
    <property type="molecule type" value="Genomic_DNA"/>
</dbReference>
<dbReference type="Gene3D" id="3.40.50.12230">
    <property type="match status" value="1"/>
</dbReference>
<gene>
    <name evidence="2" type="ORF">ACFQBM_13470</name>
</gene>
<dbReference type="Pfam" id="PF02911">
    <property type="entry name" value="Formyl_trans_C"/>
    <property type="match status" value="1"/>
</dbReference>
<dbReference type="InterPro" id="IPR036477">
    <property type="entry name" value="Formyl_transf_N_sf"/>
</dbReference>
<keyword evidence="3" id="KW-1185">Reference proteome</keyword>
<comment type="caution">
    <text evidence="2">The sequence shown here is derived from an EMBL/GenBank/DDBJ whole genome shotgun (WGS) entry which is preliminary data.</text>
</comment>
<name>A0ABW1YNF8_9GAMM</name>
<feature type="domain" description="Formyl transferase C-terminal" evidence="1">
    <location>
        <begin position="172"/>
        <end position="263"/>
    </location>
</feature>
<dbReference type="InterPro" id="IPR029045">
    <property type="entry name" value="ClpP/crotonase-like_dom_sf"/>
</dbReference>
<organism evidence="2 3">
    <name type="scientific">Microbulbifer taiwanensis</name>
    <dbReference type="NCBI Taxonomy" id="986746"/>
    <lineage>
        <taxon>Bacteria</taxon>
        <taxon>Pseudomonadati</taxon>
        <taxon>Pseudomonadota</taxon>
        <taxon>Gammaproteobacteria</taxon>
        <taxon>Cellvibrionales</taxon>
        <taxon>Microbulbiferaceae</taxon>
        <taxon>Microbulbifer</taxon>
    </lineage>
</organism>
<dbReference type="SUPFAM" id="SSF53328">
    <property type="entry name" value="Formyltransferase"/>
    <property type="match status" value="1"/>
</dbReference>
<evidence type="ECO:0000259" key="1">
    <source>
        <dbReference type="Pfam" id="PF02911"/>
    </source>
</evidence>
<dbReference type="Pfam" id="PF00378">
    <property type="entry name" value="ECH_1"/>
    <property type="match status" value="1"/>
</dbReference>
<accession>A0ABW1YNF8</accession>
<dbReference type="InterPro" id="IPR011034">
    <property type="entry name" value="Formyl_transferase-like_C_sf"/>
</dbReference>
<dbReference type="PANTHER" id="PTHR43388">
    <property type="entry name" value="HYDROGENASE MATURATION FACTOR HOXX"/>
    <property type="match status" value="1"/>
</dbReference>
<dbReference type="InterPro" id="IPR009188">
    <property type="entry name" value="NiFe-hyd_mat_HypX/HoxX"/>
</dbReference>
<dbReference type="InterPro" id="IPR001753">
    <property type="entry name" value="Enoyl-CoA_hydra/iso"/>
</dbReference>